<dbReference type="Proteomes" id="UP000769528">
    <property type="component" value="Unassembled WGS sequence"/>
</dbReference>
<dbReference type="OrthoDB" id="3981286at2759"/>
<dbReference type="InterPro" id="IPR011598">
    <property type="entry name" value="bHLH_dom"/>
</dbReference>
<feature type="domain" description="BHLH" evidence="2">
    <location>
        <begin position="356"/>
        <end position="409"/>
    </location>
</feature>
<dbReference type="InterPro" id="IPR036638">
    <property type="entry name" value="HLH_DNA-bd_sf"/>
</dbReference>
<sequence>MSNGIDNHGPSTPPFLNIQSPDFKNFRSFVRSPSNPSFLNQTLSTSQYSDDSSSLSKNNQHQQQQLLTSTTPNNDQYLMNPETNKIIDQNSQISPSNFSNNEKFQLSDMDFESAYALLTKSPTFNSPPISNNFFNSLNSPRSNQLLSVQTSNNFLDHHNITELQDFLFRSKTPSPKPSPKFTSTTDFFKINNSPKFWKNNIENGTSPNSILDLESLINYFPKTNKEEQLLSVNETDALEKFLDSIIDEKKDHLNDKDDFHSNLVQQKNLQDEDHHEVTNELQPPLTLNNKNNNKVLTNNVNSQIQEKISVKGIKRDSINSSSDNEDELIKIKEETISQPQPKKQRKKRKNLLSEEEKKMNHITSEQRRRGLIKDAFEELVGLLPLEDNKKTKWKKSVILDYTALEIEKLIKTNEELKRLLKT</sequence>
<dbReference type="Gene3D" id="4.10.280.10">
    <property type="entry name" value="Helix-loop-helix DNA-binding domain"/>
    <property type="match status" value="1"/>
</dbReference>
<dbReference type="Pfam" id="PF23179">
    <property type="entry name" value="bHLH_INO2"/>
    <property type="match status" value="1"/>
</dbReference>
<feature type="region of interest" description="Disordered" evidence="1">
    <location>
        <begin position="270"/>
        <end position="292"/>
    </location>
</feature>
<protein>
    <recommendedName>
        <fullName evidence="2">BHLH domain-containing protein</fullName>
    </recommendedName>
</protein>
<keyword evidence="4" id="KW-1185">Reference proteome</keyword>
<organism evidence="3 4">
    <name type="scientific">Wickerhamomyces mucosus</name>
    <dbReference type="NCBI Taxonomy" id="1378264"/>
    <lineage>
        <taxon>Eukaryota</taxon>
        <taxon>Fungi</taxon>
        <taxon>Dikarya</taxon>
        <taxon>Ascomycota</taxon>
        <taxon>Saccharomycotina</taxon>
        <taxon>Saccharomycetes</taxon>
        <taxon>Phaffomycetales</taxon>
        <taxon>Wickerhamomycetaceae</taxon>
        <taxon>Wickerhamomyces</taxon>
    </lineage>
</organism>
<evidence type="ECO:0000313" key="3">
    <source>
        <dbReference type="EMBL" id="KAH3672013.1"/>
    </source>
</evidence>
<dbReference type="InterPro" id="IPR057071">
    <property type="entry name" value="bHLH_INO2"/>
</dbReference>
<feature type="region of interest" description="Disordered" evidence="1">
    <location>
        <begin position="333"/>
        <end position="362"/>
    </location>
</feature>
<evidence type="ECO:0000313" key="4">
    <source>
        <dbReference type="Proteomes" id="UP000769528"/>
    </source>
</evidence>
<reference evidence="3" key="1">
    <citation type="journal article" date="2021" name="Open Biol.">
        <title>Shared evolutionary footprints suggest mitochondrial oxidative damage underlies multiple complex I losses in fungi.</title>
        <authorList>
            <person name="Schikora-Tamarit M.A."/>
            <person name="Marcet-Houben M."/>
            <person name="Nosek J."/>
            <person name="Gabaldon T."/>
        </authorList>
    </citation>
    <scope>NUCLEOTIDE SEQUENCE</scope>
    <source>
        <strain evidence="3">CBS6341</strain>
    </source>
</reference>
<accession>A0A9P8PGR6</accession>
<feature type="compositionally biased region" description="Basic and acidic residues" evidence="1">
    <location>
        <begin position="351"/>
        <end position="362"/>
    </location>
</feature>
<dbReference type="SMART" id="SM00353">
    <property type="entry name" value="HLH"/>
    <property type="match status" value="1"/>
</dbReference>
<dbReference type="AlphaFoldDB" id="A0A9P8PGR6"/>
<proteinExistence type="predicted"/>
<name>A0A9P8PGR6_9ASCO</name>
<comment type="caution">
    <text evidence="3">The sequence shown here is derived from an EMBL/GenBank/DDBJ whole genome shotgun (WGS) entry which is preliminary data.</text>
</comment>
<dbReference type="SUPFAM" id="SSF47459">
    <property type="entry name" value="HLH, helix-loop-helix DNA-binding domain"/>
    <property type="match status" value="1"/>
</dbReference>
<feature type="compositionally biased region" description="Low complexity" evidence="1">
    <location>
        <begin position="41"/>
        <end position="74"/>
    </location>
</feature>
<reference evidence="3" key="2">
    <citation type="submission" date="2021-01" db="EMBL/GenBank/DDBJ databases">
        <authorList>
            <person name="Schikora-Tamarit M.A."/>
        </authorList>
    </citation>
    <scope>NUCLEOTIDE SEQUENCE</scope>
    <source>
        <strain evidence="3">CBS6341</strain>
    </source>
</reference>
<evidence type="ECO:0000259" key="2">
    <source>
        <dbReference type="PROSITE" id="PS50888"/>
    </source>
</evidence>
<dbReference type="PROSITE" id="PS50888">
    <property type="entry name" value="BHLH"/>
    <property type="match status" value="1"/>
</dbReference>
<evidence type="ECO:0000256" key="1">
    <source>
        <dbReference type="SAM" id="MobiDB-lite"/>
    </source>
</evidence>
<dbReference type="EMBL" id="JAEUBF010001261">
    <property type="protein sequence ID" value="KAH3672013.1"/>
    <property type="molecule type" value="Genomic_DNA"/>
</dbReference>
<feature type="region of interest" description="Disordered" evidence="1">
    <location>
        <begin position="37"/>
        <end position="79"/>
    </location>
</feature>
<dbReference type="GO" id="GO:0046983">
    <property type="term" value="F:protein dimerization activity"/>
    <property type="evidence" value="ECO:0007669"/>
    <property type="project" value="InterPro"/>
</dbReference>
<gene>
    <name evidence="3" type="ORF">WICMUC_004520</name>
</gene>